<keyword evidence="3 6" id="KW-0812">Transmembrane</keyword>
<dbReference type="OrthoDB" id="9779554at2"/>
<evidence type="ECO:0000313" key="8">
    <source>
        <dbReference type="Proteomes" id="UP000031552"/>
    </source>
</evidence>
<dbReference type="PANTHER" id="PTHR11101">
    <property type="entry name" value="PHOSPHATE TRANSPORTER"/>
    <property type="match status" value="1"/>
</dbReference>
<feature type="transmembrane region" description="Helical" evidence="6">
    <location>
        <begin position="75"/>
        <end position="94"/>
    </location>
</feature>
<feature type="transmembrane region" description="Helical" evidence="6">
    <location>
        <begin position="299"/>
        <end position="321"/>
    </location>
</feature>
<keyword evidence="8" id="KW-1185">Reference proteome</keyword>
<name>A0A090CYX0_9BACT</name>
<keyword evidence="5 6" id="KW-0472">Membrane</keyword>
<dbReference type="Pfam" id="PF01384">
    <property type="entry name" value="PHO4"/>
    <property type="match status" value="1"/>
</dbReference>
<keyword evidence="4 6" id="KW-1133">Transmembrane helix</keyword>
<evidence type="ECO:0000256" key="4">
    <source>
        <dbReference type="ARBA" id="ARBA00022989"/>
    </source>
</evidence>
<comment type="subcellular location">
    <subcellularLocation>
        <location evidence="1">Membrane</location>
        <topology evidence="1">Multi-pass membrane protein</topology>
    </subcellularLocation>
</comment>
<evidence type="ECO:0000256" key="6">
    <source>
        <dbReference type="SAM" id="Phobius"/>
    </source>
</evidence>
<feature type="transmembrane region" description="Helical" evidence="6">
    <location>
        <begin position="133"/>
        <end position="151"/>
    </location>
</feature>
<dbReference type="eggNOG" id="COG0306">
    <property type="taxonomic scope" value="Bacteria"/>
</dbReference>
<keyword evidence="2" id="KW-0813">Transport</keyword>
<dbReference type="EMBL" id="CCEJ010000004">
    <property type="protein sequence ID" value="CDR33796.1"/>
    <property type="molecule type" value="Genomic_DNA"/>
</dbReference>
<reference evidence="7" key="2">
    <citation type="submission" date="2014-09" db="EMBL/GenBank/DDBJ databases">
        <title>Criblamydia sequanensis harbors a mega-plasmid encoding arsenite resistance.</title>
        <authorList>
            <person name="Bertelli C."/>
            <person name="Goesmann A."/>
            <person name="Greub G."/>
        </authorList>
    </citation>
    <scope>NUCLEOTIDE SEQUENCE [LARGE SCALE GENOMIC DNA]</scope>
    <source>
        <strain evidence="7">CRIB-18</strain>
    </source>
</reference>
<feature type="transmembrane region" description="Helical" evidence="6">
    <location>
        <begin position="327"/>
        <end position="347"/>
    </location>
</feature>
<dbReference type="STRING" id="1437425.CSEC_0969"/>
<reference evidence="7" key="1">
    <citation type="submission" date="2013-12" db="EMBL/GenBank/DDBJ databases">
        <authorList>
            <person name="Linke B."/>
        </authorList>
    </citation>
    <scope>NUCLEOTIDE SEQUENCE [LARGE SCALE GENOMIC DNA]</scope>
    <source>
        <strain evidence="7">CRIB-18</strain>
    </source>
</reference>
<feature type="transmembrane region" description="Helical" evidence="6">
    <location>
        <begin position="43"/>
        <end position="63"/>
    </location>
</feature>
<dbReference type="AlphaFoldDB" id="A0A090CYX0"/>
<dbReference type="GO" id="GO:0016020">
    <property type="term" value="C:membrane"/>
    <property type="evidence" value="ECO:0007669"/>
    <property type="project" value="UniProtKB-SubCell"/>
</dbReference>
<feature type="transmembrane region" description="Helical" evidence="6">
    <location>
        <begin position="106"/>
        <end position="126"/>
    </location>
</feature>
<evidence type="ECO:0000256" key="3">
    <source>
        <dbReference type="ARBA" id="ARBA00022692"/>
    </source>
</evidence>
<comment type="caution">
    <text evidence="7">The sequence shown here is derived from an EMBL/GenBank/DDBJ whole genome shotgun (WGS) entry which is preliminary data.</text>
</comment>
<gene>
    <name evidence="7" type="ORF">CSEC_0969</name>
</gene>
<evidence type="ECO:0000256" key="2">
    <source>
        <dbReference type="ARBA" id="ARBA00022448"/>
    </source>
</evidence>
<dbReference type="PANTHER" id="PTHR11101:SF80">
    <property type="entry name" value="PHOSPHATE TRANSPORTER"/>
    <property type="match status" value="1"/>
</dbReference>
<dbReference type="GO" id="GO:0035435">
    <property type="term" value="P:phosphate ion transmembrane transport"/>
    <property type="evidence" value="ECO:0007669"/>
    <property type="project" value="TreeGrafter"/>
</dbReference>
<protein>
    <submittedName>
        <fullName evidence="7">Phosphate transporter</fullName>
    </submittedName>
</protein>
<dbReference type="Proteomes" id="UP000031552">
    <property type="component" value="Unassembled WGS sequence"/>
</dbReference>
<dbReference type="InterPro" id="IPR001204">
    <property type="entry name" value="Phos_transporter"/>
</dbReference>
<feature type="transmembrane region" description="Helical" evidence="6">
    <location>
        <begin position="213"/>
        <end position="237"/>
    </location>
</feature>
<proteinExistence type="predicted"/>
<accession>A0A090CYX0</accession>
<evidence type="ECO:0000256" key="1">
    <source>
        <dbReference type="ARBA" id="ARBA00004141"/>
    </source>
</evidence>
<sequence>MDESVLLFIVLALVLGAEVVNGWTDAPNAIATVISTRTLTPRAAILMATIFNILGAFYGTKVAETIGSGIVKPEAINLVSLGASLLALILWSLFAWRFGLPTSESHALVAGLAGASLAIGGLDVLLFEGWVKVAIGLFFSTFLGTLIGYLITKAIIFKFHDANPAKTKKAFKHLQVLSAAFMAFSHGSNDGQKFIGVFSLTLFLGNLLPEFKIPFWVILLCALVMGISTSIGGMRIIKTLGIKIIHLETYQGFAAESAASLTILFASTFGIPLSTTHTISTAIIGTGMARRVNEVRWNVVTRIIYAWLLTFPLCGLIAFILSSAFMHLNWAGDLLVIGILIALATFLRPKFWR</sequence>
<organism evidence="7 8">
    <name type="scientific">Candidatus Criblamydia sequanensis CRIB-18</name>
    <dbReference type="NCBI Taxonomy" id="1437425"/>
    <lineage>
        <taxon>Bacteria</taxon>
        <taxon>Pseudomonadati</taxon>
        <taxon>Chlamydiota</taxon>
        <taxon>Chlamydiia</taxon>
        <taxon>Parachlamydiales</taxon>
        <taxon>Candidatus Criblamydiaceae</taxon>
        <taxon>Candidatus Criblamydia</taxon>
    </lineage>
</organism>
<evidence type="ECO:0000313" key="7">
    <source>
        <dbReference type="EMBL" id="CDR33796.1"/>
    </source>
</evidence>
<dbReference type="GO" id="GO:0005315">
    <property type="term" value="F:phosphate transmembrane transporter activity"/>
    <property type="evidence" value="ECO:0007669"/>
    <property type="project" value="InterPro"/>
</dbReference>
<evidence type="ECO:0000256" key="5">
    <source>
        <dbReference type="ARBA" id="ARBA00023136"/>
    </source>
</evidence>
<dbReference type="RefSeq" id="WP_079977980.1">
    <property type="nucleotide sequence ID" value="NZ_CCEJ010000004.1"/>
</dbReference>